<dbReference type="Proteomes" id="UP000324222">
    <property type="component" value="Unassembled WGS sequence"/>
</dbReference>
<protein>
    <submittedName>
        <fullName evidence="1">Uncharacterized protein</fullName>
    </submittedName>
</protein>
<accession>A0A5B7ESN5</accession>
<keyword evidence="2" id="KW-1185">Reference proteome</keyword>
<gene>
    <name evidence="1" type="ORF">E2C01_031088</name>
</gene>
<dbReference type="EMBL" id="VSRR010003829">
    <property type="protein sequence ID" value="MPC37601.1"/>
    <property type="molecule type" value="Genomic_DNA"/>
</dbReference>
<organism evidence="1 2">
    <name type="scientific">Portunus trituberculatus</name>
    <name type="common">Swimming crab</name>
    <name type="synonym">Neptunus trituberculatus</name>
    <dbReference type="NCBI Taxonomy" id="210409"/>
    <lineage>
        <taxon>Eukaryota</taxon>
        <taxon>Metazoa</taxon>
        <taxon>Ecdysozoa</taxon>
        <taxon>Arthropoda</taxon>
        <taxon>Crustacea</taxon>
        <taxon>Multicrustacea</taxon>
        <taxon>Malacostraca</taxon>
        <taxon>Eumalacostraca</taxon>
        <taxon>Eucarida</taxon>
        <taxon>Decapoda</taxon>
        <taxon>Pleocyemata</taxon>
        <taxon>Brachyura</taxon>
        <taxon>Eubrachyura</taxon>
        <taxon>Portunoidea</taxon>
        <taxon>Portunidae</taxon>
        <taxon>Portuninae</taxon>
        <taxon>Portunus</taxon>
    </lineage>
</organism>
<reference evidence="1 2" key="1">
    <citation type="submission" date="2019-05" db="EMBL/GenBank/DDBJ databases">
        <title>Another draft genome of Portunus trituberculatus and its Hox gene families provides insights of decapod evolution.</title>
        <authorList>
            <person name="Jeong J.-H."/>
            <person name="Song I."/>
            <person name="Kim S."/>
            <person name="Choi T."/>
            <person name="Kim D."/>
            <person name="Ryu S."/>
            <person name="Kim W."/>
        </authorList>
    </citation>
    <scope>NUCLEOTIDE SEQUENCE [LARGE SCALE GENOMIC DNA]</scope>
    <source>
        <tissue evidence="1">Muscle</tissue>
    </source>
</reference>
<evidence type="ECO:0000313" key="2">
    <source>
        <dbReference type="Proteomes" id="UP000324222"/>
    </source>
</evidence>
<sequence>MGCTKHVIKSSKPRLQTTCPIPNAQPTLLHCSSPAEILSTLLIGLYFSNCDTEARSTIGGVRRSLRQDCLARPSET</sequence>
<name>A0A5B7ESN5_PORTR</name>
<evidence type="ECO:0000313" key="1">
    <source>
        <dbReference type="EMBL" id="MPC37601.1"/>
    </source>
</evidence>
<comment type="caution">
    <text evidence="1">The sequence shown here is derived from an EMBL/GenBank/DDBJ whole genome shotgun (WGS) entry which is preliminary data.</text>
</comment>
<proteinExistence type="predicted"/>
<dbReference type="AlphaFoldDB" id="A0A5B7ESN5"/>